<dbReference type="InterPro" id="IPR036465">
    <property type="entry name" value="vWFA_dom_sf"/>
</dbReference>
<evidence type="ECO:0000313" key="3">
    <source>
        <dbReference type="Proteomes" id="UP001597135"/>
    </source>
</evidence>
<dbReference type="InterPro" id="IPR028087">
    <property type="entry name" value="Tad_N"/>
</dbReference>
<accession>A0ABW3ZJG5</accession>
<feature type="domain" description="VWFA" evidence="1">
    <location>
        <begin position="120"/>
        <end position="438"/>
    </location>
</feature>
<dbReference type="Gene3D" id="3.40.50.410">
    <property type="entry name" value="von Willebrand factor, type A domain"/>
    <property type="match status" value="1"/>
</dbReference>
<dbReference type="Proteomes" id="UP001597135">
    <property type="component" value="Unassembled WGS sequence"/>
</dbReference>
<dbReference type="InterPro" id="IPR002035">
    <property type="entry name" value="VWF_A"/>
</dbReference>
<dbReference type="Pfam" id="PF13400">
    <property type="entry name" value="Tad"/>
    <property type="match status" value="1"/>
</dbReference>
<organism evidence="2 3">
    <name type="scientific">Litorisediminicola beolgyonensis</name>
    <dbReference type="NCBI Taxonomy" id="1173614"/>
    <lineage>
        <taxon>Bacteria</taxon>
        <taxon>Pseudomonadati</taxon>
        <taxon>Pseudomonadota</taxon>
        <taxon>Alphaproteobacteria</taxon>
        <taxon>Rhodobacterales</taxon>
        <taxon>Paracoccaceae</taxon>
        <taxon>Litorisediminicola</taxon>
    </lineage>
</organism>
<comment type="caution">
    <text evidence="2">The sequence shown here is derived from an EMBL/GenBank/DDBJ whole genome shotgun (WGS) entry which is preliminary data.</text>
</comment>
<reference evidence="3" key="1">
    <citation type="journal article" date="2019" name="Int. J. Syst. Evol. Microbiol.">
        <title>The Global Catalogue of Microorganisms (GCM) 10K type strain sequencing project: providing services to taxonomists for standard genome sequencing and annotation.</title>
        <authorList>
            <consortium name="The Broad Institute Genomics Platform"/>
            <consortium name="The Broad Institute Genome Sequencing Center for Infectious Disease"/>
            <person name="Wu L."/>
            <person name="Ma J."/>
        </authorList>
    </citation>
    <scope>NUCLEOTIDE SEQUENCE [LARGE SCALE GENOMIC DNA]</scope>
    <source>
        <strain evidence="3">CCUG 62953</strain>
    </source>
</reference>
<keyword evidence="3" id="KW-1185">Reference proteome</keyword>
<dbReference type="EMBL" id="JBHTMU010000020">
    <property type="protein sequence ID" value="MFD1343201.1"/>
    <property type="molecule type" value="Genomic_DNA"/>
</dbReference>
<gene>
    <name evidence="2" type="ORF">ACFQ4E_12285</name>
</gene>
<name>A0ABW3ZJG5_9RHOB</name>
<dbReference type="SUPFAM" id="SSF53300">
    <property type="entry name" value="vWA-like"/>
    <property type="match status" value="1"/>
</dbReference>
<evidence type="ECO:0000313" key="2">
    <source>
        <dbReference type="EMBL" id="MFD1343201.1"/>
    </source>
</evidence>
<dbReference type="PROSITE" id="PS50234">
    <property type="entry name" value="VWFA"/>
    <property type="match status" value="1"/>
</dbReference>
<evidence type="ECO:0000259" key="1">
    <source>
        <dbReference type="PROSITE" id="PS50234"/>
    </source>
</evidence>
<protein>
    <submittedName>
        <fullName evidence="2">Pilus assembly protein TadG-related protein</fullName>
    </submittedName>
</protein>
<proteinExistence type="predicted"/>
<sequence length="442" mass="49259">MSLFGVGGSLILIAFGGVGIDVMHAELKRNKVQNTLDRAVLAAADLEQEVDPKAVMQDYFDKMLMPDALTSVKVTESLNYRRVEGTAYTSEKSNFTKLIGIDQMKADGVSTAEERVRKVEVSLVLDISGSMADNSRLTNMQSAANVFLDTVLTADNQDLVSINLVPYSEQVNAGPLLTEQMNVNWKHGYSHCLEFPSESFDTAALDTTMFYDQMQHFQWNYYGGNDLTDTVCPRYDYERINAWSQDLAGLKKQVLDLQPRAGTSIFLGMKWASALLHPSTRSINNAIINQKKGGDVAFLNRPAALDDVQTLKTIVLMTDGQHDSSYRLSSFAYDTASEVSHWAANNLWYYLERNVAVNKWPVFYWQKYNATMGDTLLHNVCEAAKDSGIVIWAIGFETTVEGNAAMKDCASSPAHYFDVDGTEIEDAFYSIARAINQLRLTQ</sequence>